<comment type="subcellular location">
    <subcellularLocation>
        <location evidence="1">Cytoplasm</location>
    </subcellularLocation>
</comment>
<feature type="binding site" evidence="13">
    <location>
        <position position="198"/>
    </location>
    <ligand>
        <name>ATP</name>
        <dbReference type="ChEBI" id="CHEBI:30616"/>
    </ligand>
</feature>
<evidence type="ECO:0000256" key="2">
    <source>
        <dbReference type="ARBA" id="ARBA00012513"/>
    </source>
</evidence>
<keyword evidence="6" id="KW-0808">Transferase</keyword>
<dbReference type="Pfam" id="PF00069">
    <property type="entry name" value="Pkinase"/>
    <property type="match status" value="1"/>
</dbReference>
<comment type="catalytic activity">
    <reaction evidence="10">
        <text>L-threonyl-[protein] + ATP = O-phospho-L-threonyl-[protein] + ADP + H(+)</text>
        <dbReference type="Rhea" id="RHEA:46608"/>
        <dbReference type="Rhea" id="RHEA-COMP:11060"/>
        <dbReference type="Rhea" id="RHEA-COMP:11605"/>
        <dbReference type="ChEBI" id="CHEBI:15378"/>
        <dbReference type="ChEBI" id="CHEBI:30013"/>
        <dbReference type="ChEBI" id="CHEBI:30616"/>
        <dbReference type="ChEBI" id="CHEBI:61977"/>
        <dbReference type="ChEBI" id="CHEBI:456216"/>
        <dbReference type="EC" id="2.7.11.1"/>
    </reaction>
</comment>
<evidence type="ECO:0000259" key="16">
    <source>
        <dbReference type="PROSITE" id="PS50011"/>
    </source>
</evidence>
<proteinExistence type="inferred from homology"/>
<dbReference type="InterPro" id="IPR046958">
    <property type="entry name" value="RBK1/2/STUNTED"/>
</dbReference>
<evidence type="ECO:0000256" key="12">
    <source>
        <dbReference type="ARBA" id="ARBA00063228"/>
    </source>
</evidence>
<dbReference type="SMR" id="A0A445FT71"/>
<evidence type="ECO:0000256" key="8">
    <source>
        <dbReference type="ARBA" id="ARBA00022777"/>
    </source>
</evidence>
<dbReference type="SUPFAM" id="SSF56112">
    <property type="entry name" value="Protein kinase-like (PK-like)"/>
    <property type="match status" value="1"/>
</dbReference>
<dbReference type="PANTHER" id="PTHR47987">
    <property type="entry name" value="OS08G0249100 PROTEIN"/>
    <property type="match status" value="1"/>
</dbReference>
<evidence type="ECO:0000256" key="15">
    <source>
        <dbReference type="SAM" id="MobiDB-lite"/>
    </source>
</evidence>
<feature type="compositionally biased region" description="Low complexity" evidence="15">
    <location>
        <begin position="58"/>
        <end position="68"/>
    </location>
</feature>
<gene>
    <name evidence="17" type="ORF">D0Y65_048508</name>
</gene>
<protein>
    <recommendedName>
        <fullName evidence="2">non-specific serine/threonine protein kinase</fullName>
        <ecNumber evidence="2">2.7.11.1</ecNumber>
    </recommendedName>
</protein>
<comment type="similarity">
    <text evidence="14">Belongs to the protein kinase superfamily.</text>
</comment>
<dbReference type="Gene3D" id="3.30.200.20">
    <property type="entry name" value="Phosphorylase Kinase, domain 1"/>
    <property type="match status" value="1"/>
</dbReference>
<dbReference type="InterPro" id="IPR011009">
    <property type="entry name" value="Kinase-like_dom_sf"/>
</dbReference>
<evidence type="ECO:0000313" key="18">
    <source>
        <dbReference type="Proteomes" id="UP000289340"/>
    </source>
</evidence>
<dbReference type="Proteomes" id="UP000289340">
    <property type="component" value="Chromosome 18"/>
</dbReference>
<feature type="compositionally biased region" description="Gly residues" evidence="15">
    <location>
        <begin position="69"/>
        <end position="78"/>
    </location>
</feature>
<dbReference type="PROSITE" id="PS50011">
    <property type="entry name" value="PROTEIN_KINASE_DOM"/>
    <property type="match status" value="1"/>
</dbReference>
<dbReference type="PANTHER" id="PTHR47987:SF9">
    <property type="entry name" value="RECEPTOR-LIKE CYTOSOLIC SERINE_THREONINE-KINASE"/>
    <property type="match status" value="1"/>
</dbReference>
<feature type="domain" description="Protein kinase" evidence="16">
    <location>
        <begin position="170"/>
        <end position="442"/>
    </location>
</feature>
<dbReference type="AlphaFoldDB" id="A0A445FT71"/>
<dbReference type="SMART" id="SM00220">
    <property type="entry name" value="S_TKc"/>
    <property type="match status" value="1"/>
</dbReference>
<evidence type="ECO:0000256" key="13">
    <source>
        <dbReference type="PROSITE-ProRule" id="PRU10141"/>
    </source>
</evidence>
<dbReference type="InterPro" id="IPR000719">
    <property type="entry name" value="Prot_kinase_dom"/>
</dbReference>
<comment type="subunit">
    <text evidence="12">Interacts with ARAC5 and ARAC10.</text>
</comment>
<keyword evidence="3" id="KW-0963">Cytoplasm</keyword>
<organism evidence="17 18">
    <name type="scientific">Glycine soja</name>
    <name type="common">Wild soybean</name>
    <dbReference type="NCBI Taxonomy" id="3848"/>
    <lineage>
        <taxon>Eukaryota</taxon>
        <taxon>Viridiplantae</taxon>
        <taxon>Streptophyta</taxon>
        <taxon>Embryophyta</taxon>
        <taxon>Tracheophyta</taxon>
        <taxon>Spermatophyta</taxon>
        <taxon>Magnoliopsida</taxon>
        <taxon>eudicotyledons</taxon>
        <taxon>Gunneridae</taxon>
        <taxon>Pentapetalae</taxon>
        <taxon>rosids</taxon>
        <taxon>fabids</taxon>
        <taxon>Fabales</taxon>
        <taxon>Fabaceae</taxon>
        <taxon>Papilionoideae</taxon>
        <taxon>50 kb inversion clade</taxon>
        <taxon>NPAAA clade</taxon>
        <taxon>indigoferoid/millettioid clade</taxon>
        <taxon>Phaseoleae</taxon>
        <taxon>Glycine</taxon>
        <taxon>Glycine subgen. Soja</taxon>
    </lineage>
</organism>
<dbReference type="InterPro" id="IPR008271">
    <property type="entry name" value="Ser/Thr_kinase_AS"/>
</dbReference>
<comment type="caution">
    <text evidence="17">The sequence shown here is derived from an EMBL/GenBank/DDBJ whole genome shotgun (WGS) entry which is preliminary data.</text>
</comment>
<dbReference type="FunFam" id="1.10.510.10:FF:000335">
    <property type="entry name" value="receptor-like cytosolic serine/threonine-protein kinase RBK2"/>
    <property type="match status" value="1"/>
</dbReference>
<dbReference type="InterPro" id="IPR017441">
    <property type="entry name" value="Protein_kinase_ATP_BS"/>
</dbReference>
<evidence type="ECO:0000256" key="5">
    <source>
        <dbReference type="ARBA" id="ARBA00022553"/>
    </source>
</evidence>
<evidence type="ECO:0000256" key="6">
    <source>
        <dbReference type="ARBA" id="ARBA00022679"/>
    </source>
</evidence>
<keyword evidence="18" id="KW-1185">Reference proteome</keyword>
<feature type="region of interest" description="Disordered" evidence="15">
    <location>
        <begin position="52"/>
        <end position="87"/>
    </location>
</feature>
<reference evidence="17 18" key="1">
    <citation type="submission" date="2018-09" db="EMBL/GenBank/DDBJ databases">
        <title>A high-quality reference genome of wild soybean provides a powerful tool to mine soybean genomes.</title>
        <authorList>
            <person name="Xie M."/>
            <person name="Chung C.Y.L."/>
            <person name="Li M.-W."/>
            <person name="Wong F.-L."/>
            <person name="Chan T.-F."/>
            <person name="Lam H.-M."/>
        </authorList>
    </citation>
    <scope>NUCLEOTIDE SEQUENCE [LARGE SCALE GENOMIC DNA]</scope>
    <source>
        <strain evidence="18">cv. W05</strain>
        <tissue evidence="17">Hypocotyl of etiolated seedlings</tissue>
    </source>
</reference>
<evidence type="ECO:0000313" key="17">
    <source>
        <dbReference type="EMBL" id="RZB52108.1"/>
    </source>
</evidence>
<keyword evidence="5" id="KW-0597">Phosphoprotein</keyword>
<evidence type="ECO:0000256" key="11">
    <source>
        <dbReference type="ARBA" id="ARBA00048679"/>
    </source>
</evidence>
<keyword evidence="9 13" id="KW-0067">ATP-binding</keyword>
<keyword evidence="8 17" id="KW-0418">Kinase</keyword>
<evidence type="ECO:0000256" key="1">
    <source>
        <dbReference type="ARBA" id="ARBA00004496"/>
    </source>
</evidence>
<evidence type="ECO:0000256" key="7">
    <source>
        <dbReference type="ARBA" id="ARBA00022741"/>
    </source>
</evidence>
<evidence type="ECO:0000256" key="14">
    <source>
        <dbReference type="RuleBase" id="RU000304"/>
    </source>
</evidence>
<keyword evidence="17" id="KW-0675">Receptor</keyword>
<evidence type="ECO:0000256" key="4">
    <source>
        <dbReference type="ARBA" id="ARBA00022527"/>
    </source>
</evidence>
<dbReference type="EC" id="2.7.11.1" evidence="2"/>
<evidence type="ECO:0000256" key="9">
    <source>
        <dbReference type="ARBA" id="ARBA00022840"/>
    </source>
</evidence>
<name>A0A445FT71_GLYSO</name>
<dbReference type="Gramene" id="XM_028356872.1">
    <property type="protein sequence ID" value="XP_028212673.1"/>
    <property type="gene ID" value="LOC114395163"/>
</dbReference>
<evidence type="ECO:0000256" key="3">
    <source>
        <dbReference type="ARBA" id="ARBA00022490"/>
    </source>
</evidence>
<dbReference type="PROSITE" id="PS00108">
    <property type="entry name" value="PROTEIN_KINASE_ST"/>
    <property type="match status" value="1"/>
</dbReference>
<dbReference type="EMBL" id="QZWG01000018">
    <property type="protein sequence ID" value="RZB52108.1"/>
    <property type="molecule type" value="Genomic_DNA"/>
</dbReference>
<dbReference type="GO" id="GO:0051020">
    <property type="term" value="F:GTPase binding"/>
    <property type="evidence" value="ECO:0007669"/>
    <property type="project" value="UniProtKB-ARBA"/>
</dbReference>
<keyword evidence="4 14" id="KW-0723">Serine/threonine-protein kinase</keyword>
<keyword evidence="7 13" id="KW-0547">Nucleotide-binding</keyword>
<dbReference type="GO" id="GO:0005524">
    <property type="term" value="F:ATP binding"/>
    <property type="evidence" value="ECO:0007669"/>
    <property type="project" value="UniProtKB-UniRule"/>
</dbReference>
<dbReference type="FunFam" id="3.30.200.20:FF:000558">
    <property type="entry name" value="Receptor-like cytosolic serine/threonine-protein kinase RBK1"/>
    <property type="match status" value="1"/>
</dbReference>
<dbReference type="GO" id="GO:0004674">
    <property type="term" value="F:protein serine/threonine kinase activity"/>
    <property type="evidence" value="ECO:0007669"/>
    <property type="project" value="UniProtKB-KW"/>
</dbReference>
<sequence length="484" mass="54216">MERIERRSKREEMKEKKWSRKIELTLMTMGGQNQKKEVVACDDDVLASPRDVFGVPISGTDSDSTGSSNYGGGPGSPGLGQNQAAQAQSQQWRAMIDVLRFKSVRRFSTIPLLAASYEISRKSLRNKLARIRPANEDDDFDGGINIDGISTKPSWRNFSYADLAVATDDFSPENLLGKGGHAEVYKGYLADGQVVAVKRIMRNEKEAEDRAGDFLTELGIIAHINHPNATRLIGFGIDNGLYFVLQLAPHGSLSSLLFGSECLEWKIRFKVAVGVAKGLQYLHHDCPRRIIHRDIKASNILLNENNEAEISDFGLAKWLADKCDHHVVFPIEGTFGYLAPEYFMHGIVDEKTDVFAFGVLLLELITGRRAVDSNSRESLVKWAKPLLDAKLIEEIVDPRLEDKYDLAEMKCVMATASLCIHHMSSKRPYMNQVVQLLKGEKVPNELNQNSSAPRSLLIDACDLEDYTCSNYLNDLNRHKQLLME</sequence>
<accession>A0A445FT71</accession>
<dbReference type="GO" id="GO:0005737">
    <property type="term" value="C:cytoplasm"/>
    <property type="evidence" value="ECO:0007669"/>
    <property type="project" value="UniProtKB-SubCell"/>
</dbReference>
<comment type="catalytic activity">
    <reaction evidence="11">
        <text>L-seryl-[protein] + ATP = O-phospho-L-seryl-[protein] + ADP + H(+)</text>
        <dbReference type="Rhea" id="RHEA:17989"/>
        <dbReference type="Rhea" id="RHEA-COMP:9863"/>
        <dbReference type="Rhea" id="RHEA-COMP:11604"/>
        <dbReference type="ChEBI" id="CHEBI:15378"/>
        <dbReference type="ChEBI" id="CHEBI:29999"/>
        <dbReference type="ChEBI" id="CHEBI:30616"/>
        <dbReference type="ChEBI" id="CHEBI:83421"/>
        <dbReference type="ChEBI" id="CHEBI:456216"/>
        <dbReference type="EC" id="2.7.11.1"/>
    </reaction>
</comment>
<dbReference type="Gene3D" id="1.10.510.10">
    <property type="entry name" value="Transferase(Phosphotransferase) domain 1"/>
    <property type="match status" value="1"/>
</dbReference>
<evidence type="ECO:0000256" key="10">
    <source>
        <dbReference type="ARBA" id="ARBA00047899"/>
    </source>
</evidence>
<dbReference type="PROSITE" id="PS00107">
    <property type="entry name" value="PROTEIN_KINASE_ATP"/>
    <property type="match status" value="1"/>
</dbReference>
<dbReference type="CDD" id="cd14066">
    <property type="entry name" value="STKc_IRAK"/>
    <property type="match status" value="1"/>
</dbReference>